<dbReference type="AlphaFoldDB" id="A0AAV2SLU0"/>
<dbReference type="EMBL" id="CAXKWB010081616">
    <property type="protein sequence ID" value="CAL4205931.1"/>
    <property type="molecule type" value="Genomic_DNA"/>
</dbReference>
<evidence type="ECO:0000256" key="1">
    <source>
        <dbReference type="SAM" id="SignalP"/>
    </source>
</evidence>
<name>A0AAV2SLU0_MEGNR</name>
<comment type="caution">
    <text evidence="2">The sequence shown here is derived from an EMBL/GenBank/DDBJ whole genome shotgun (WGS) entry which is preliminary data.</text>
</comment>
<evidence type="ECO:0000313" key="3">
    <source>
        <dbReference type="Proteomes" id="UP001497623"/>
    </source>
</evidence>
<feature type="chain" id="PRO_5044022162" evidence="1">
    <location>
        <begin position="19"/>
        <end position="166"/>
    </location>
</feature>
<keyword evidence="3" id="KW-1185">Reference proteome</keyword>
<accession>A0AAV2SLU0</accession>
<sequence length="166" mass="18198">SIAGLLIAVPLLTGIIICIKNKRNNTLYTIDQYIIGHSAFYKDLVNNHQGDIADDPSSVECHKLNTNYTEDDKSAPLKTDAIRFLADTVVEERNRASRQSLAVFGSGMIYKDENPGSPVSGPKNSEVKFMNSRIMVPAGEFNNADGVLECLGLPNQLQPCARTRSQ</sequence>
<proteinExistence type="predicted"/>
<protein>
    <submittedName>
        <fullName evidence="2">Uncharacterized protein</fullName>
    </submittedName>
</protein>
<gene>
    <name evidence="2" type="ORF">MNOR_LOCUS37980</name>
</gene>
<dbReference type="Proteomes" id="UP001497623">
    <property type="component" value="Unassembled WGS sequence"/>
</dbReference>
<reference evidence="2 3" key="1">
    <citation type="submission" date="2024-05" db="EMBL/GenBank/DDBJ databases">
        <authorList>
            <person name="Wallberg A."/>
        </authorList>
    </citation>
    <scope>NUCLEOTIDE SEQUENCE [LARGE SCALE GENOMIC DNA]</scope>
</reference>
<evidence type="ECO:0000313" key="2">
    <source>
        <dbReference type="EMBL" id="CAL4205931.1"/>
    </source>
</evidence>
<organism evidence="2 3">
    <name type="scientific">Meganyctiphanes norvegica</name>
    <name type="common">Northern krill</name>
    <name type="synonym">Thysanopoda norvegica</name>
    <dbReference type="NCBI Taxonomy" id="48144"/>
    <lineage>
        <taxon>Eukaryota</taxon>
        <taxon>Metazoa</taxon>
        <taxon>Ecdysozoa</taxon>
        <taxon>Arthropoda</taxon>
        <taxon>Crustacea</taxon>
        <taxon>Multicrustacea</taxon>
        <taxon>Malacostraca</taxon>
        <taxon>Eumalacostraca</taxon>
        <taxon>Eucarida</taxon>
        <taxon>Euphausiacea</taxon>
        <taxon>Euphausiidae</taxon>
        <taxon>Meganyctiphanes</taxon>
    </lineage>
</organism>
<feature type="non-terminal residue" evidence="2">
    <location>
        <position position="166"/>
    </location>
</feature>
<feature type="signal peptide" evidence="1">
    <location>
        <begin position="1"/>
        <end position="18"/>
    </location>
</feature>
<feature type="non-terminal residue" evidence="2">
    <location>
        <position position="1"/>
    </location>
</feature>
<keyword evidence="1" id="KW-0732">Signal</keyword>